<comment type="caution">
    <text evidence="1">The sequence shown here is derived from an EMBL/GenBank/DDBJ whole genome shotgun (WGS) entry which is preliminary data.</text>
</comment>
<protein>
    <submittedName>
        <fullName evidence="1">Uncharacterized protein</fullName>
    </submittedName>
</protein>
<evidence type="ECO:0000313" key="1">
    <source>
        <dbReference type="EMBL" id="KAG6949332.1"/>
    </source>
</evidence>
<accession>A0A8T1TV74</accession>
<dbReference type="OrthoDB" id="64928at2759"/>
<gene>
    <name evidence="1" type="ORF">JG687_00014940</name>
</gene>
<sequence length="118" mass="13621">VQCPRQNNALVFAELQNCLLISDLITSVCIDEARKNFKHSWKLWVQCTTYFFLSVEGDGRSEREQKLDTWKCLAITHAQLFIDGQIDGASIRRSKENQDEDERLHSALMPVASYNMQN</sequence>
<dbReference type="AlphaFoldDB" id="A0A8T1TV74"/>
<organism evidence="1 2">
    <name type="scientific">Phytophthora cactorum</name>
    <dbReference type="NCBI Taxonomy" id="29920"/>
    <lineage>
        <taxon>Eukaryota</taxon>
        <taxon>Sar</taxon>
        <taxon>Stramenopiles</taxon>
        <taxon>Oomycota</taxon>
        <taxon>Peronosporomycetes</taxon>
        <taxon>Peronosporales</taxon>
        <taxon>Peronosporaceae</taxon>
        <taxon>Phytophthora</taxon>
    </lineage>
</organism>
<proteinExistence type="predicted"/>
<evidence type="ECO:0000313" key="2">
    <source>
        <dbReference type="Proteomes" id="UP000688947"/>
    </source>
</evidence>
<dbReference type="Proteomes" id="UP000688947">
    <property type="component" value="Unassembled WGS sequence"/>
</dbReference>
<dbReference type="EMBL" id="JAENGZ010001263">
    <property type="protein sequence ID" value="KAG6949332.1"/>
    <property type="molecule type" value="Genomic_DNA"/>
</dbReference>
<reference evidence="1" key="1">
    <citation type="submission" date="2021-01" db="EMBL/GenBank/DDBJ databases">
        <title>Phytophthora aleatoria, a newly-described species from Pinus radiata is distinct from Phytophthora cactorum isolates based on comparative genomics.</title>
        <authorList>
            <person name="Mcdougal R."/>
            <person name="Panda P."/>
            <person name="Williams N."/>
            <person name="Studholme D.J."/>
        </authorList>
    </citation>
    <scope>NUCLEOTIDE SEQUENCE</scope>
    <source>
        <strain evidence="1">NZFS 3830</strain>
    </source>
</reference>
<feature type="non-terminal residue" evidence="1">
    <location>
        <position position="118"/>
    </location>
</feature>
<name>A0A8T1TV74_9STRA</name>